<gene>
    <name evidence="1" type="ORF">RM812_41840</name>
</gene>
<reference evidence="1" key="1">
    <citation type="submission" date="2024-05" db="EMBL/GenBank/DDBJ databases">
        <title>30 novel species of actinomycetes from the DSMZ collection.</title>
        <authorList>
            <person name="Nouioui I."/>
        </authorList>
    </citation>
    <scope>NUCLEOTIDE SEQUENCE</scope>
    <source>
        <strain evidence="1">DSM 40712</strain>
    </source>
</reference>
<sequence length="39" mass="4139">FPFDMGTEDPLGALRAAHLSEADFHAVRGGNAAALLRKD</sequence>
<dbReference type="Proteomes" id="UP001180724">
    <property type="component" value="Unassembled WGS sequence"/>
</dbReference>
<proteinExistence type="predicted"/>
<accession>A0ABU3B466</accession>
<comment type="caution">
    <text evidence="1">The sequence shown here is derived from an EMBL/GenBank/DDBJ whole genome shotgun (WGS) entry which is preliminary data.</text>
</comment>
<evidence type="ECO:0000313" key="2">
    <source>
        <dbReference type="Proteomes" id="UP001180724"/>
    </source>
</evidence>
<name>A0ABU3B466_9ACTN</name>
<protein>
    <submittedName>
        <fullName evidence="1">Amidohydrolase</fullName>
    </submittedName>
</protein>
<organism evidence="1 2">
    <name type="scientific">Streptomyces lancefieldiae</name>
    <dbReference type="NCBI Taxonomy" id="3075520"/>
    <lineage>
        <taxon>Bacteria</taxon>
        <taxon>Bacillati</taxon>
        <taxon>Actinomycetota</taxon>
        <taxon>Actinomycetes</taxon>
        <taxon>Kitasatosporales</taxon>
        <taxon>Streptomycetaceae</taxon>
        <taxon>Streptomyces</taxon>
    </lineage>
</organism>
<dbReference type="EMBL" id="JAVRFH010000234">
    <property type="protein sequence ID" value="MDT0616622.1"/>
    <property type="molecule type" value="Genomic_DNA"/>
</dbReference>
<keyword evidence="2" id="KW-1185">Reference proteome</keyword>
<evidence type="ECO:0000313" key="1">
    <source>
        <dbReference type="EMBL" id="MDT0616622.1"/>
    </source>
</evidence>
<feature type="non-terminal residue" evidence="1">
    <location>
        <position position="1"/>
    </location>
</feature>